<dbReference type="OrthoDB" id="635146at2"/>
<organism evidence="3 4">
    <name type="scientific">Chitinophaga polysaccharea</name>
    <dbReference type="NCBI Taxonomy" id="1293035"/>
    <lineage>
        <taxon>Bacteria</taxon>
        <taxon>Pseudomonadati</taxon>
        <taxon>Bacteroidota</taxon>
        <taxon>Chitinophagia</taxon>
        <taxon>Chitinophagales</taxon>
        <taxon>Chitinophagaceae</taxon>
        <taxon>Chitinophaga</taxon>
    </lineage>
</organism>
<evidence type="ECO:0000259" key="2">
    <source>
        <dbReference type="Pfam" id="PF03372"/>
    </source>
</evidence>
<keyword evidence="1" id="KW-1133">Transmembrane helix</keyword>
<dbReference type="CDD" id="cd09084">
    <property type="entry name" value="EEP-2"/>
    <property type="match status" value="1"/>
</dbReference>
<dbReference type="InterPro" id="IPR036691">
    <property type="entry name" value="Endo/exonu/phosph_ase_sf"/>
</dbReference>
<accession>A0A561Q2H4</accession>
<feature type="domain" description="Endonuclease/exonuclease/phosphatase" evidence="2">
    <location>
        <begin position="272"/>
        <end position="359"/>
    </location>
</feature>
<evidence type="ECO:0000313" key="3">
    <source>
        <dbReference type="EMBL" id="TWF44571.1"/>
    </source>
</evidence>
<reference evidence="3 4" key="1">
    <citation type="submission" date="2019-06" db="EMBL/GenBank/DDBJ databases">
        <title>Sorghum-associated microbial communities from plants grown in Nebraska, USA.</title>
        <authorList>
            <person name="Schachtman D."/>
        </authorList>
    </citation>
    <scope>NUCLEOTIDE SEQUENCE [LARGE SCALE GENOMIC DNA]</scope>
    <source>
        <strain evidence="3 4">1209</strain>
    </source>
</reference>
<dbReference type="AlphaFoldDB" id="A0A561Q2H4"/>
<proteinExistence type="predicted"/>
<protein>
    <submittedName>
        <fullName evidence="3">Endonuclease/exonuclease/phosphatase family metal-dependent hydrolase</fullName>
    </submittedName>
</protein>
<dbReference type="SUPFAM" id="SSF56219">
    <property type="entry name" value="DNase I-like"/>
    <property type="match status" value="1"/>
</dbReference>
<dbReference type="Proteomes" id="UP000320811">
    <property type="component" value="Unassembled WGS sequence"/>
</dbReference>
<dbReference type="Gene3D" id="3.60.10.10">
    <property type="entry name" value="Endonuclease/exonuclease/phosphatase"/>
    <property type="match status" value="1"/>
</dbReference>
<feature type="transmembrane region" description="Helical" evidence="1">
    <location>
        <begin position="70"/>
        <end position="91"/>
    </location>
</feature>
<keyword evidence="3" id="KW-0269">Exonuclease</keyword>
<dbReference type="PANTHER" id="PTHR14859:SF15">
    <property type="entry name" value="ENDONUCLEASE_EXONUCLEASE_PHOSPHATASE DOMAIN-CONTAINING PROTEIN"/>
    <property type="match status" value="1"/>
</dbReference>
<feature type="transmembrane region" description="Helical" evidence="1">
    <location>
        <begin position="38"/>
        <end position="63"/>
    </location>
</feature>
<dbReference type="InterPro" id="IPR005135">
    <property type="entry name" value="Endo/exonuclease/phosphatase"/>
</dbReference>
<dbReference type="InterPro" id="IPR051916">
    <property type="entry name" value="GPI-anchor_lipid_remodeler"/>
</dbReference>
<dbReference type="GO" id="GO:0016020">
    <property type="term" value="C:membrane"/>
    <property type="evidence" value="ECO:0007669"/>
    <property type="project" value="GOC"/>
</dbReference>
<dbReference type="GO" id="GO:0004519">
    <property type="term" value="F:endonuclease activity"/>
    <property type="evidence" value="ECO:0007669"/>
    <property type="project" value="UniProtKB-KW"/>
</dbReference>
<sequence length="380" mass="43701">MRFLRLFTKGFFLTINFAVVLLFLGACLAPYISPAWFWPISFLTLAFPFLLALLVIFLLGWLFFNYRYALLSLIALLLGWKSISAFVAFHMPSGNKPAADSSSLTVMSYNVSQFGLYREKDSKYNRQAMFAMIKKQELDIACFQDFYTSERKNDFNNREDISREMALPYRYFSSDFNRNGMQHWGSIIYSRFPIIASDKVKMSMGPRSESLIYADIVKGADTIRVINMHLESYRFNERDYSDIRKIKNQEDTGLKATKNIIQKMREAYIRRSQQADIVGGFIRQSPYPVIVCGDFNDTPASYTYFTIKGDLQDAFLQKGLGIGRTFTGLAPTLRIDYVFVSNYFKVNSFRKITSDLSDHYPVIANMSLIGSGKTEVQVNK</sequence>
<gene>
    <name evidence="3" type="ORF">FHW36_101491</name>
</gene>
<keyword evidence="3" id="KW-0255">Endonuclease</keyword>
<keyword evidence="4" id="KW-1185">Reference proteome</keyword>
<dbReference type="Pfam" id="PF03372">
    <property type="entry name" value="Exo_endo_phos"/>
    <property type="match status" value="1"/>
</dbReference>
<dbReference type="PROSITE" id="PS51257">
    <property type="entry name" value="PROKAR_LIPOPROTEIN"/>
    <property type="match status" value="1"/>
</dbReference>
<name>A0A561Q2H4_9BACT</name>
<dbReference type="GO" id="GO:0004527">
    <property type="term" value="F:exonuclease activity"/>
    <property type="evidence" value="ECO:0007669"/>
    <property type="project" value="UniProtKB-KW"/>
</dbReference>
<evidence type="ECO:0000256" key="1">
    <source>
        <dbReference type="SAM" id="Phobius"/>
    </source>
</evidence>
<keyword evidence="1" id="KW-0472">Membrane</keyword>
<dbReference type="PANTHER" id="PTHR14859">
    <property type="entry name" value="CALCOFLUOR WHITE HYPERSENSITIVE PROTEIN PRECURSOR"/>
    <property type="match status" value="1"/>
</dbReference>
<feature type="transmembrane region" description="Helical" evidence="1">
    <location>
        <begin position="12"/>
        <end position="32"/>
    </location>
</feature>
<comment type="caution">
    <text evidence="3">The sequence shown here is derived from an EMBL/GenBank/DDBJ whole genome shotgun (WGS) entry which is preliminary data.</text>
</comment>
<dbReference type="EMBL" id="VIWO01000001">
    <property type="protein sequence ID" value="TWF44571.1"/>
    <property type="molecule type" value="Genomic_DNA"/>
</dbReference>
<dbReference type="GO" id="GO:0006506">
    <property type="term" value="P:GPI anchor biosynthetic process"/>
    <property type="evidence" value="ECO:0007669"/>
    <property type="project" value="TreeGrafter"/>
</dbReference>
<keyword evidence="1" id="KW-0812">Transmembrane</keyword>
<evidence type="ECO:0000313" key="4">
    <source>
        <dbReference type="Proteomes" id="UP000320811"/>
    </source>
</evidence>
<dbReference type="RefSeq" id="WP_145661693.1">
    <property type="nucleotide sequence ID" value="NZ_VIWO01000001.1"/>
</dbReference>
<keyword evidence="3" id="KW-0378">Hydrolase</keyword>
<keyword evidence="3" id="KW-0540">Nuclease</keyword>